<evidence type="ECO:0000313" key="3">
    <source>
        <dbReference type="EMBL" id="MYL97600.1"/>
    </source>
</evidence>
<reference evidence="3 4" key="1">
    <citation type="submission" date="2019-12" db="EMBL/GenBank/DDBJ databases">
        <authorList>
            <person name="Feng G."/>
            <person name="Zhu H."/>
        </authorList>
    </citation>
    <scope>NUCLEOTIDE SEQUENCE [LARGE SCALE GENOMIC DNA]</scope>
    <source>
        <strain evidence="3 4">FGD1</strain>
    </source>
</reference>
<comment type="caution">
    <text evidence="3">The sequence shown here is derived from an EMBL/GenBank/DDBJ whole genome shotgun (WGS) entry which is preliminary data.</text>
</comment>
<dbReference type="Pfam" id="PF13372">
    <property type="entry name" value="Alginate_exp"/>
    <property type="match status" value="1"/>
</dbReference>
<proteinExistence type="predicted"/>
<evidence type="ECO:0000256" key="1">
    <source>
        <dbReference type="SAM" id="SignalP"/>
    </source>
</evidence>
<accession>A0A7X4K6Y0</accession>
<gene>
    <name evidence="3" type="ORF">GR702_07410</name>
</gene>
<dbReference type="EMBL" id="WVTD01000004">
    <property type="protein sequence ID" value="MYL97600.1"/>
    <property type="molecule type" value="Genomic_DNA"/>
</dbReference>
<dbReference type="Proteomes" id="UP000465810">
    <property type="component" value="Unassembled WGS sequence"/>
</dbReference>
<keyword evidence="4" id="KW-1185">Reference proteome</keyword>
<feature type="signal peptide" evidence="1">
    <location>
        <begin position="1"/>
        <end position="27"/>
    </location>
</feature>
<keyword evidence="1" id="KW-0732">Signal</keyword>
<name>A0A7X4K6Y0_9SPHN</name>
<feature type="chain" id="PRO_5030568649" evidence="1">
    <location>
        <begin position="28"/>
        <end position="472"/>
    </location>
</feature>
<dbReference type="InterPro" id="IPR053728">
    <property type="entry name" value="Alginate_Permeability_Chnl"/>
</dbReference>
<dbReference type="AlphaFoldDB" id="A0A7X4K6Y0"/>
<dbReference type="RefSeq" id="WP_160985330.1">
    <property type="nucleotide sequence ID" value="NZ_WVTD01000004.1"/>
</dbReference>
<evidence type="ECO:0000259" key="2">
    <source>
        <dbReference type="Pfam" id="PF13372"/>
    </source>
</evidence>
<dbReference type="Gene3D" id="2.40.160.100">
    <property type="match status" value="1"/>
</dbReference>
<sequence length="472" mass="50684">MKRTNCACWGAALPGLLIAADCPPAQAQAQDRGGAKDPAKDWTLQEALGDPEGLTVTGALRVRYEAIGDQFRPGYRASEDALMLNTSIAAQYDSGPVRLAAELMDARVYGAGADSSISNNEVNALAFVQAYVGFDLGDGLGAGSTTSLEAGRFTMDLGSRRLSARNAFRNTLNAFTGFRAEYGGKDGTEVTAFYTLPTVRLPDDMAGIVDNKVESDSQSFDLTFWGVFASHPLGGGTKVEAYLLGLDEKDRPDTATRNRHLRTPGARVVRKPRAGGFDFEVEGAYQFGSVRSGTSLDAARQDVSAYFLQGTVGYTFALPVKPRLSFEYSVASGDRKGGAYNRFDTLYGARRFEFGPTSLYGPLGRANIRSPGVRLEVAPGPRWDVMAMYRAAWLESRTDSFSSTGVRDASGAAGSFAGQQVEARARYWLVPKRLQLEAGGAVLFNGAFLDTAANANGRGDPVYGYMQMTTTF</sequence>
<protein>
    <submittedName>
        <fullName evidence="3">Alginate export family protein</fullName>
    </submittedName>
</protein>
<evidence type="ECO:0000313" key="4">
    <source>
        <dbReference type="Proteomes" id="UP000465810"/>
    </source>
</evidence>
<feature type="domain" description="Alginate export" evidence="2">
    <location>
        <begin position="55"/>
        <end position="456"/>
    </location>
</feature>
<organism evidence="3 4">
    <name type="scientific">Novosphingobium silvae</name>
    <dbReference type="NCBI Taxonomy" id="2692619"/>
    <lineage>
        <taxon>Bacteria</taxon>
        <taxon>Pseudomonadati</taxon>
        <taxon>Pseudomonadota</taxon>
        <taxon>Alphaproteobacteria</taxon>
        <taxon>Sphingomonadales</taxon>
        <taxon>Sphingomonadaceae</taxon>
        <taxon>Novosphingobium</taxon>
    </lineage>
</organism>
<dbReference type="InterPro" id="IPR025388">
    <property type="entry name" value="Alginate_export_dom"/>
</dbReference>